<dbReference type="EMBL" id="RDPI01000002">
    <property type="protein sequence ID" value="MBF4371646.1"/>
    <property type="molecule type" value="Genomic_DNA"/>
</dbReference>
<evidence type="ECO:0000313" key="10">
    <source>
        <dbReference type="Proteomes" id="UP000726136"/>
    </source>
</evidence>
<evidence type="ECO:0000256" key="6">
    <source>
        <dbReference type="ARBA" id="ARBA00022989"/>
    </source>
</evidence>
<dbReference type="PANTHER" id="PTHR30330:SF3">
    <property type="entry name" value="TRANSCRIPTIONAL REGULATOR, LRP FAMILY"/>
    <property type="match status" value="1"/>
</dbReference>
<reference evidence="9 10" key="1">
    <citation type="journal article" date="2021" name="PeerJ">
        <title>Analysis of 44 Vibrio anguillarum genomes reveals high genetic diversity.</title>
        <authorList>
            <person name="Hansen M.J."/>
            <person name="Dalsgaard I."/>
        </authorList>
    </citation>
    <scope>NUCLEOTIDE SEQUENCE [LARGE SCALE GENOMIC DNA]</scope>
    <source>
        <strain evidence="9 10">040915-1/1B</strain>
    </source>
</reference>
<evidence type="ECO:0000313" key="9">
    <source>
        <dbReference type="EMBL" id="MBF4371646.1"/>
    </source>
</evidence>
<dbReference type="Proteomes" id="UP000726136">
    <property type="component" value="Unassembled WGS sequence"/>
</dbReference>
<comment type="similarity">
    <text evidence="2 8">Belongs to the alanine or glycine:cation symporter (AGCS) (TC 2.A.25) family.</text>
</comment>
<dbReference type="PRINTS" id="PR00175">
    <property type="entry name" value="NAALASMPORT"/>
</dbReference>
<evidence type="ECO:0000256" key="2">
    <source>
        <dbReference type="ARBA" id="ARBA00009261"/>
    </source>
</evidence>
<dbReference type="NCBIfam" id="TIGR00835">
    <property type="entry name" value="agcS"/>
    <property type="match status" value="1"/>
</dbReference>
<feature type="transmembrane region" description="Helical" evidence="8">
    <location>
        <begin position="236"/>
        <end position="266"/>
    </location>
</feature>
<organism evidence="9 10">
    <name type="scientific">Vibrio anguillarum</name>
    <name type="common">Listonella anguillarum</name>
    <dbReference type="NCBI Taxonomy" id="55601"/>
    <lineage>
        <taxon>Bacteria</taxon>
        <taxon>Pseudomonadati</taxon>
        <taxon>Pseudomonadota</taxon>
        <taxon>Gammaproteobacteria</taxon>
        <taxon>Vibrionales</taxon>
        <taxon>Vibrionaceae</taxon>
        <taxon>Vibrio</taxon>
    </lineage>
</organism>
<evidence type="ECO:0000256" key="7">
    <source>
        <dbReference type="ARBA" id="ARBA00023136"/>
    </source>
</evidence>
<dbReference type="Gene3D" id="1.20.1740.10">
    <property type="entry name" value="Amino acid/polyamine transporter I"/>
    <property type="match status" value="1"/>
</dbReference>
<name>A0ABR9Z0K3_VIBAN</name>
<keyword evidence="5 8" id="KW-0812">Transmembrane</keyword>
<feature type="transmembrane region" description="Helical" evidence="8">
    <location>
        <begin position="378"/>
        <end position="404"/>
    </location>
</feature>
<evidence type="ECO:0000256" key="1">
    <source>
        <dbReference type="ARBA" id="ARBA00004651"/>
    </source>
</evidence>
<feature type="transmembrane region" description="Helical" evidence="8">
    <location>
        <begin position="213"/>
        <end position="230"/>
    </location>
</feature>
<accession>A0ABR9Z0K3</accession>
<dbReference type="PANTHER" id="PTHR30330">
    <property type="entry name" value="AGSS FAMILY TRANSPORTER, SODIUM-ALANINE"/>
    <property type="match status" value="1"/>
</dbReference>
<evidence type="ECO:0000256" key="5">
    <source>
        <dbReference type="ARBA" id="ARBA00022692"/>
    </source>
</evidence>
<dbReference type="InterPro" id="IPR001463">
    <property type="entry name" value="Na/Ala_symport"/>
</dbReference>
<comment type="caution">
    <text evidence="9">The sequence shown here is derived from an EMBL/GenBank/DDBJ whole genome shotgun (WGS) entry which is preliminary data.</text>
</comment>
<protein>
    <submittedName>
        <fullName evidence="9">Sodium:alanine symporter family protein</fullName>
    </submittedName>
</protein>
<feature type="transmembrane region" description="Helical" evidence="8">
    <location>
        <begin position="61"/>
        <end position="86"/>
    </location>
</feature>
<keyword evidence="6 8" id="KW-1133">Transmembrane helix</keyword>
<gene>
    <name evidence="9" type="ORF">EAY46_00885</name>
</gene>
<feature type="transmembrane region" description="Helical" evidence="8">
    <location>
        <begin position="350"/>
        <end position="371"/>
    </location>
</feature>
<keyword evidence="8" id="KW-0997">Cell inner membrane</keyword>
<evidence type="ECO:0000256" key="8">
    <source>
        <dbReference type="RuleBase" id="RU363064"/>
    </source>
</evidence>
<proteinExistence type="inferred from homology"/>
<keyword evidence="7 8" id="KW-0472">Membrane</keyword>
<keyword evidence="8" id="KW-0769">Symport</keyword>
<keyword evidence="4" id="KW-1003">Cell membrane</keyword>
<feature type="transmembrane region" description="Helical" evidence="8">
    <location>
        <begin position="308"/>
        <end position="330"/>
    </location>
</feature>
<evidence type="ECO:0000256" key="3">
    <source>
        <dbReference type="ARBA" id="ARBA00022448"/>
    </source>
</evidence>
<keyword evidence="3 8" id="KW-0813">Transport</keyword>
<dbReference type="PROSITE" id="PS00873">
    <property type="entry name" value="NA_ALANINE_SYMP"/>
    <property type="match status" value="1"/>
</dbReference>
<keyword evidence="10" id="KW-1185">Reference proteome</keyword>
<feature type="transmembrane region" description="Helical" evidence="8">
    <location>
        <begin position="20"/>
        <end position="40"/>
    </location>
</feature>
<comment type="subcellular location">
    <subcellularLocation>
        <location evidence="8">Cell inner membrane</location>
        <topology evidence="8">Multi-pass membrane protein</topology>
    </subcellularLocation>
    <subcellularLocation>
        <location evidence="1">Cell membrane</location>
        <topology evidence="1">Multi-pass membrane protein</topology>
    </subcellularLocation>
</comment>
<feature type="transmembrane region" description="Helical" evidence="8">
    <location>
        <begin position="98"/>
        <end position="119"/>
    </location>
</feature>
<dbReference type="RefSeq" id="WP_194661841.1">
    <property type="nucleotide sequence ID" value="NZ_JAHGUS010000003.1"/>
</dbReference>
<evidence type="ECO:0000256" key="4">
    <source>
        <dbReference type="ARBA" id="ARBA00022475"/>
    </source>
</evidence>
<dbReference type="Pfam" id="PF01235">
    <property type="entry name" value="Na_Ala_symp"/>
    <property type="match status" value="1"/>
</dbReference>
<feature type="transmembrane region" description="Helical" evidence="8">
    <location>
        <begin position="147"/>
        <end position="166"/>
    </location>
</feature>
<feature type="transmembrane region" description="Helical" evidence="8">
    <location>
        <begin position="186"/>
        <end position="206"/>
    </location>
</feature>
<sequence>MNNLQSILESIDNFVWGPPLLILLVGTGIYFTFRLGLIQFRHLPTALKMVFSKDKDAGKQGDVSSFAALCTALSATIGTGNIVGVATAIKLGGPGALFWMWLAALFGMATKYAECLLAVKYRQVDDKGQMVGGPMYYLQYGVGSRTLAVLFALFAIGVACFGIGTFPQVNAILDATEISFGVSREISAVVLTLLVAFVTVGGIQSIAKVAGKVVPAMALFYVLACLSVIISNSDQLLTAISLVITSAFTSTAATGGFLGASIMLAIQSGIARGVFSNESGLGSAPMAAAAAKTDSCVKQGLISMTGTFFDTIIICTMTGLALILTGAWQSDFSGAAMTTYAFAVGLNAQTLGPMMVSIGLMFFAFTTILGWNYYGERCVVFLFGTKAVIPYKLIFIGLVASGAFLHLDMIWIIADIVNGLMAIPNLIGLIALRHIVLEETKLFFEKQSAPFTRDAQTQH</sequence>
<feature type="transmembrane region" description="Helical" evidence="8">
    <location>
        <begin position="410"/>
        <end position="432"/>
    </location>
</feature>